<comment type="caution">
    <text evidence="2">The sequence shown here is derived from an EMBL/GenBank/DDBJ whole genome shotgun (WGS) entry which is preliminary data.</text>
</comment>
<dbReference type="InterPro" id="IPR029058">
    <property type="entry name" value="AB_hydrolase_fold"/>
</dbReference>
<evidence type="ECO:0000313" key="2">
    <source>
        <dbReference type="EMBL" id="PIR03196.1"/>
    </source>
</evidence>
<dbReference type="GO" id="GO:0008236">
    <property type="term" value="F:serine-type peptidase activity"/>
    <property type="evidence" value="ECO:0007669"/>
    <property type="project" value="InterPro"/>
</dbReference>
<dbReference type="Gene3D" id="3.40.50.1820">
    <property type="entry name" value="alpha/beta hydrolase"/>
    <property type="match status" value="1"/>
</dbReference>
<dbReference type="Pfam" id="PF00326">
    <property type="entry name" value="Peptidase_S9"/>
    <property type="match status" value="1"/>
</dbReference>
<dbReference type="InterPro" id="IPR001375">
    <property type="entry name" value="Peptidase_S9_cat"/>
</dbReference>
<evidence type="ECO:0000313" key="3">
    <source>
        <dbReference type="Proteomes" id="UP000229782"/>
    </source>
</evidence>
<organism evidence="2 3">
    <name type="scientific">Candidatus Magasanikbacteria bacterium CG11_big_fil_rev_8_21_14_0_20_43_7</name>
    <dbReference type="NCBI Taxonomy" id="1974654"/>
    <lineage>
        <taxon>Bacteria</taxon>
        <taxon>Candidatus Magasanikiibacteriota</taxon>
    </lineage>
</organism>
<accession>A0A2H0N515</accession>
<dbReference type="SUPFAM" id="SSF53474">
    <property type="entry name" value="alpha/beta-Hydrolases"/>
    <property type="match status" value="1"/>
</dbReference>
<name>A0A2H0N515_9BACT</name>
<evidence type="ECO:0000259" key="1">
    <source>
        <dbReference type="Pfam" id="PF00326"/>
    </source>
</evidence>
<proteinExistence type="predicted"/>
<sequence>MHRLLPNDMQYPLRTRFASDIVTEFLQPKKPSNKVIILASGMPGMPNAKKVMYTIAKKGYWVFLPRYRGTWESGGTFLDHSPHEDILDVVGGVSKSFQDAWTNEEYTIENPDIYVIGSSFGGPAAILCSMDSRVTKAVAISPVVDWREEEKSPTEPMSMLGRMVKDSFGEAYRFSLDDWDKLARGTFYNPVDHAKDIGSDKIMLLHALDDDVVLYEPTVHFVKDVGCRFFLLKKGGHLGSSSLNTWKVGGKIWKFLETTV</sequence>
<dbReference type="GO" id="GO:0006508">
    <property type="term" value="P:proteolysis"/>
    <property type="evidence" value="ECO:0007669"/>
    <property type="project" value="InterPro"/>
</dbReference>
<reference evidence="2 3" key="1">
    <citation type="submission" date="2017-09" db="EMBL/GenBank/DDBJ databases">
        <title>Depth-based differentiation of microbial function through sediment-hosted aquifers and enrichment of novel symbionts in the deep terrestrial subsurface.</title>
        <authorList>
            <person name="Probst A.J."/>
            <person name="Ladd B."/>
            <person name="Jarett J.K."/>
            <person name="Geller-Mcgrath D.E."/>
            <person name="Sieber C.M."/>
            <person name="Emerson J.B."/>
            <person name="Anantharaman K."/>
            <person name="Thomas B.C."/>
            <person name="Malmstrom R."/>
            <person name="Stieglmeier M."/>
            <person name="Klingl A."/>
            <person name="Woyke T."/>
            <person name="Ryan C.M."/>
            <person name="Banfield J.F."/>
        </authorList>
    </citation>
    <scope>NUCLEOTIDE SEQUENCE [LARGE SCALE GENOMIC DNA]</scope>
    <source>
        <strain evidence="2">CG11_big_fil_rev_8_21_14_0_20_43_7</strain>
    </source>
</reference>
<dbReference type="Proteomes" id="UP000229782">
    <property type="component" value="Unassembled WGS sequence"/>
</dbReference>
<feature type="domain" description="Peptidase S9 prolyl oligopeptidase catalytic" evidence="1">
    <location>
        <begin position="50"/>
        <end position="243"/>
    </location>
</feature>
<dbReference type="EMBL" id="PCWM01000033">
    <property type="protein sequence ID" value="PIR03196.1"/>
    <property type="molecule type" value="Genomic_DNA"/>
</dbReference>
<gene>
    <name evidence="2" type="ORF">COV60_01610</name>
</gene>
<dbReference type="AlphaFoldDB" id="A0A2H0N515"/>
<protein>
    <recommendedName>
        <fullName evidence="1">Peptidase S9 prolyl oligopeptidase catalytic domain-containing protein</fullName>
    </recommendedName>
</protein>